<name>A0A0F9EKM2_9ZZZZ</name>
<dbReference type="HAMAP" id="MF_00360">
    <property type="entry name" value="Ribosomal_bS6"/>
    <property type="match status" value="1"/>
</dbReference>
<dbReference type="InterPro" id="IPR035980">
    <property type="entry name" value="Ribosomal_bS6_sf"/>
</dbReference>
<dbReference type="PANTHER" id="PTHR21011:SF1">
    <property type="entry name" value="SMALL RIBOSOMAL SUBUNIT PROTEIN BS6M"/>
    <property type="match status" value="1"/>
</dbReference>
<evidence type="ECO:0000313" key="2">
    <source>
        <dbReference type="EMBL" id="KKL45435.1"/>
    </source>
</evidence>
<comment type="caution">
    <text evidence="2">The sequence shown here is derived from an EMBL/GenBank/DDBJ whole genome shotgun (WGS) entry which is preliminary data.</text>
</comment>
<dbReference type="CDD" id="cd00473">
    <property type="entry name" value="bS6"/>
    <property type="match status" value="1"/>
</dbReference>
<reference evidence="2" key="1">
    <citation type="journal article" date="2015" name="Nature">
        <title>Complex archaea that bridge the gap between prokaryotes and eukaryotes.</title>
        <authorList>
            <person name="Spang A."/>
            <person name="Saw J.H."/>
            <person name="Jorgensen S.L."/>
            <person name="Zaremba-Niedzwiedzka K."/>
            <person name="Martijn J."/>
            <person name="Lind A.E."/>
            <person name="van Eijk R."/>
            <person name="Schleper C."/>
            <person name="Guy L."/>
            <person name="Ettema T.J."/>
        </authorList>
    </citation>
    <scope>NUCLEOTIDE SEQUENCE</scope>
</reference>
<organism evidence="2">
    <name type="scientific">marine sediment metagenome</name>
    <dbReference type="NCBI Taxonomy" id="412755"/>
    <lineage>
        <taxon>unclassified sequences</taxon>
        <taxon>metagenomes</taxon>
        <taxon>ecological metagenomes</taxon>
    </lineage>
</organism>
<dbReference type="InterPro" id="IPR000529">
    <property type="entry name" value="Ribosomal_bS6"/>
</dbReference>
<dbReference type="GO" id="GO:0070181">
    <property type="term" value="F:small ribosomal subunit rRNA binding"/>
    <property type="evidence" value="ECO:0007669"/>
    <property type="project" value="TreeGrafter"/>
</dbReference>
<evidence type="ECO:0008006" key="3">
    <source>
        <dbReference type="Google" id="ProtNLM"/>
    </source>
</evidence>
<dbReference type="GO" id="GO:0006412">
    <property type="term" value="P:translation"/>
    <property type="evidence" value="ECO:0007669"/>
    <property type="project" value="InterPro"/>
</dbReference>
<proteinExistence type="inferred from homology"/>
<dbReference type="NCBIfam" id="TIGR00166">
    <property type="entry name" value="S6"/>
    <property type="match status" value="1"/>
</dbReference>
<dbReference type="GO" id="GO:0005737">
    <property type="term" value="C:cytoplasm"/>
    <property type="evidence" value="ECO:0007669"/>
    <property type="project" value="UniProtKB-ARBA"/>
</dbReference>
<comment type="similarity">
    <text evidence="1">Belongs to the bacterial ribosomal protein bS6 family.</text>
</comment>
<dbReference type="InterPro" id="IPR020814">
    <property type="entry name" value="Ribosomal_S6_plastid/chlpt"/>
</dbReference>
<dbReference type="PANTHER" id="PTHR21011">
    <property type="entry name" value="MITOCHONDRIAL 28S RIBOSOMAL PROTEIN S6"/>
    <property type="match status" value="1"/>
</dbReference>
<dbReference type="AlphaFoldDB" id="A0A0F9EKM2"/>
<gene>
    <name evidence="2" type="ORF">LCGC14_2355720</name>
</gene>
<dbReference type="GO" id="GO:0005840">
    <property type="term" value="C:ribosome"/>
    <property type="evidence" value="ECO:0007669"/>
    <property type="project" value="InterPro"/>
</dbReference>
<dbReference type="Gene3D" id="3.30.70.60">
    <property type="match status" value="1"/>
</dbReference>
<dbReference type="SUPFAM" id="SSF54995">
    <property type="entry name" value="Ribosomal protein S6"/>
    <property type="match status" value="1"/>
</dbReference>
<protein>
    <recommendedName>
        <fullName evidence="3">30S ribosomal protein S6</fullName>
    </recommendedName>
</protein>
<dbReference type="InterPro" id="IPR014717">
    <property type="entry name" value="Transl_elong_EF1B/ribsomal_bS6"/>
</dbReference>
<dbReference type="GO" id="GO:0003735">
    <property type="term" value="F:structural constituent of ribosome"/>
    <property type="evidence" value="ECO:0007669"/>
    <property type="project" value="InterPro"/>
</dbReference>
<dbReference type="EMBL" id="LAZR01034387">
    <property type="protein sequence ID" value="KKL45435.1"/>
    <property type="molecule type" value="Genomic_DNA"/>
</dbReference>
<sequence>MTHERKRLYEGMYIINSNLSEEARKKALEKITKAIEEKKGEIHKIHDMQKKRFAYEIGKKREGYYYLIYFSIETSAIKELWDEYLLHEDIIRFMTAKADKVLESLEFEPLALQP</sequence>
<dbReference type="Pfam" id="PF01250">
    <property type="entry name" value="Ribosomal_S6"/>
    <property type="match status" value="1"/>
</dbReference>
<accession>A0A0F9EKM2</accession>
<evidence type="ECO:0000256" key="1">
    <source>
        <dbReference type="ARBA" id="ARBA00009512"/>
    </source>
</evidence>